<dbReference type="EMBL" id="LAZR01031077">
    <property type="protein sequence ID" value="KKL54791.1"/>
    <property type="molecule type" value="Genomic_DNA"/>
</dbReference>
<organism evidence="1">
    <name type="scientific">marine sediment metagenome</name>
    <dbReference type="NCBI Taxonomy" id="412755"/>
    <lineage>
        <taxon>unclassified sequences</taxon>
        <taxon>metagenomes</taxon>
        <taxon>ecological metagenomes</taxon>
    </lineage>
</organism>
<gene>
    <name evidence="1" type="ORF">LCGC14_2261860</name>
</gene>
<name>A0A0F9DLW3_9ZZZZ</name>
<sequence length="170" mass="19092">MSEIRNTMSHQHDYHFLPSRKLEGYFICPDFDRDTKQWELFIASVRDEAVISRETNLQRGDVLAILASVGRLSYGESIQECLKVAQEIRAELKHDFSGLIYRDCHMNLFSHPSGDYSVELEPGMGTTVAAMRMTCGEDAYTVLTGLVWALKSGYLVRPAAKGTTAVRVIA</sequence>
<reference evidence="1" key="1">
    <citation type="journal article" date="2015" name="Nature">
        <title>Complex archaea that bridge the gap between prokaryotes and eukaryotes.</title>
        <authorList>
            <person name="Spang A."/>
            <person name="Saw J.H."/>
            <person name="Jorgensen S.L."/>
            <person name="Zaremba-Niedzwiedzka K."/>
            <person name="Martijn J."/>
            <person name="Lind A.E."/>
            <person name="van Eijk R."/>
            <person name="Schleper C."/>
            <person name="Guy L."/>
            <person name="Ettema T.J."/>
        </authorList>
    </citation>
    <scope>NUCLEOTIDE SEQUENCE</scope>
</reference>
<comment type="caution">
    <text evidence="1">The sequence shown here is derived from an EMBL/GenBank/DDBJ whole genome shotgun (WGS) entry which is preliminary data.</text>
</comment>
<protein>
    <submittedName>
        <fullName evidence="1">Uncharacterized protein</fullName>
    </submittedName>
</protein>
<evidence type="ECO:0000313" key="1">
    <source>
        <dbReference type="EMBL" id="KKL54791.1"/>
    </source>
</evidence>
<proteinExistence type="predicted"/>
<accession>A0A0F9DLW3</accession>
<dbReference type="AlphaFoldDB" id="A0A0F9DLW3"/>
<feature type="non-terminal residue" evidence="1">
    <location>
        <position position="170"/>
    </location>
</feature>